<dbReference type="SUPFAM" id="SSF51395">
    <property type="entry name" value="FMN-linked oxidoreductases"/>
    <property type="match status" value="1"/>
</dbReference>
<dbReference type="OrthoDB" id="14784at2759"/>
<keyword evidence="10" id="KW-0809">Transit peptide</keyword>
<dbReference type="InterPro" id="IPR005720">
    <property type="entry name" value="Dihydroorotate_DH_cat"/>
</dbReference>
<dbReference type="OMA" id="ERIKMGA"/>
<dbReference type="InterPro" id="IPR005719">
    <property type="entry name" value="Dihydroorotate_DH_2"/>
</dbReference>
<dbReference type="GO" id="GO:0005743">
    <property type="term" value="C:mitochondrial inner membrane"/>
    <property type="evidence" value="ECO:0007669"/>
    <property type="project" value="UniProtKB-SubCell"/>
</dbReference>
<proteinExistence type="inferred from homology"/>
<evidence type="ECO:0000313" key="20">
    <source>
        <dbReference type="Proteomes" id="UP000015104"/>
    </source>
</evidence>
<dbReference type="EMBL" id="CAEY01000758">
    <property type="status" value="NOT_ANNOTATED_CDS"/>
    <property type="molecule type" value="Genomic_DNA"/>
</dbReference>
<evidence type="ECO:0000256" key="4">
    <source>
        <dbReference type="ARBA" id="ARBA00012791"/>
    </source>
</evidence>
<evidence type="ECO:0000313" key="19">
    <source>
        <dbReference type="EnsemblMetazoa" id="tetur29g00160.1"/>
    </source>
</evidence>
<keyword evidence="12 16" id="KW-0560">Oxidoreductase</keyword>
<dbReference type="EC" id="1.3.5.2" evidence="4 16"/>
<comment type="subcellular location">
    <subcellularLocation>
        <location evidence="1 16">Mitochondrion inner membrane</location>
        <topology evidence="1 16">Single-pass membrane protein</topology>
    </subcellularLocation>
</comment>
<dbReference type="NCBIfam" id="NF003645">
    <property type="entry name" value="PRK05286.1-2"/>
    <property type="match status" value="1"/>
</dbReference>
<evidence type="ECO:0000256" key="10">
    <source>
        <dbReference type="ARBA" id="ARBA00022946"/>
    </source>
</evidence>
<feature type="domain" description="Dihydroorotate dehydrogenase catalytic" evidence="18">
    <location>
        <begin position="81"/>
        <end position="378"/>
    </location>
</feature>
<keyword evidence="20" id="KW-1185">Reference proteome</keyword>
<evidence type="ECO:0000256" key="17">
    <source>
        <dbReference type="SAM" id="MobiDB-lite"/>
    </source>
</evidence>
<dbReference type="EnsemblMetazoa" id="tetur29g00160.1">
    <property type="protein sequence ID" value="tetur29g00160.1"/>
    <property type="gene ID" value="tetur29g00160"/>
</dbReference>
<comment type="cofactor">
    <cofactor evidence="16">
        <name>FMN</name>
        <dbReference type="ChEBI" id="CHEBI:58210"/>
    </cofactor>
    <text evidence="16">Binds 1 FMN per subunit.</text>
</comment>
<dbReference type="PROSITE" id="PS00912">
    <property type="entry name" value="DHODEHASE_2"/>
    <property type="match status" value="1"/>
</dbReference>
<dbReference type="eggNOG" id="KOG1436">
    <property type="taxonomic scope" value="Eukaryota"/>
</dbReference>
<feature type="region of interest" description="Disordered" evidence="17">
    <location>
        <begin position="290"/>
        <end position="309"/>
    </location>
</feature>
<keyword evidence="13 16" id="KW-0496">Mitochondrion</keyword>
<evidence type="ECO:0000256" key="7">
    <source>
        <dbReference type="ARBA" id="ARBA00022643"/>
    </source>
</evidence>
<feature type="transmembrane region" description="Helical" evidence="16">
    <location>
        <begin position="12"/>
        <end position="31"/>
    </location>
</feature>
<dbReference type="InterPro" id="IPR013785">
    <property type="entry name" value="Aldolase_TIM"/>
</dbReference>
<keyword evidence="8 16" id="KW-0812">Transmembrane</keyword>
<keyword evidence="14 16" id="KW-0472">Membrane</keyword>
<evidence type="ECO:0000256" key="12">
    <source>
        <dbReference type="ARBA" id="ARBA00023002"/>
    </source>
</evidence>
<dbReference type="NCBIfam" id="NF003652">
    <property type="entry name" value="PRK05286.2-5"/>
    <property type="match status" value="1"/>
</dbReference>
<keyword evidence="6 16" id="KW-0285">Flavoprotein</keyword>
<dbReference type="GO" id="GO:0106430">
    <property type="term" value="F:dihydroorotate dehydrogenase (quinone) activity"/>
    <property type="evidence" value="ECO:0007669"/>
    <property type="project" value="UniProtKB-EC"/>
</dbReference>
<evidence type="ECO:0000256" key="2">
    <source>
        <dbReference type="ARBA" id="ARBA00005161"/>
    </source>
</evidence>
<evidence type="ECO:0000256" key="16">
    <source>
        <dbReference type="RuleBase" id="RU361255"/>
    </source>
</evidence>
<sequence length="400" mass="43470">MTCKPQLMSKFLSGLTIALGGGAGFVAINLYKGNEKFYNSFVMPVLHATFDGESAHRLAINMAKYSLLPDFYSKMKDYKNLKSSLWTLEFNHPIGLAAGFDKDGEAVPGLSKLGFSFIEVGSVTPNPQSGNEKPRVFRLKNDEAIINRYGFNSAGHEAVRENLTKSLSNLKPTVVGLNLGKNKASVDSVDDYVAGLEAFGNSKFIDYFVINISSPNTPGLRNIQLKNHLEPFLDKILQTKAKLKITKPLLLKISPDLSEKEKEDIAELVIKSRPNGLKIDGLVVTNTTVSRPDLKSPEASETGGLSGQPLKNLSTQMIRDMHFLTKGSIPIIGAGGVSDGKDAYEKLRAGASLIQLYTALTYRGPSLVSTIVDELSHLISEDGFSSIEEIIGIDAEKATK</sequence>
<evidence type="ECO:0000256" key="5">
    <source>
        <dbReference type="ARBA" id="ARBA00017599"/>
    </source>
</evidence>
<evidence type="ECO:0000256" key="11">
    <source>
        <dbReference type="ARBA" id="ARBA00022989"/>
    </source>
</evidence>
<evidence type="ECO:0000256" key="3">
    <source>
        <dbReference type="ARBA" id="ARBA00005359"/>
    </source>
</evidence>
<evidence type="ECO:0000256" key="15">
    <source>
        <dbReference type="ARBA" id="ARBA00048639"/>
    </source>
</evidence>
<organism evidence="19 20">
    <name type="scientific">Tetranychus urticae</name>
    <name type="common">Two-spotted spider mite</name>
    <dbReference type="NCBI Taxonomy" id="32264"/>
    <lineage>
        <taxon>Eukaryota</taxon>
        <taxon>Metazoa</taxon>
        <taxon>Ecdysozoa</taxon>
        <taxon>Arthropoda</taxon>
        <taxon>Chelicerata</taxon>
        <taxon>Arachnida</taxon>
        <taxon>Acari</taxon>
        <taxon>Acariformes</taxon>
        <taxon>Trombidiformes</taxon>
        <taxon>Prostigmata</taxon>
        <taxon>Eleutherengona</taxon>
        <taxon>Raphignathae</taxon>
        <taxon>Tetranychoidea</taxon>
        <taxon>Tetranychidae</taxon>
        <taxon>Tetranychus</taxon>
    </lineage>
</organism>
<dbReference type="NCBIfam" id="TIGR01036">
    <property type="entry name" value="pyrD_sub2"/>
    <property type="match status" value="1"/>
</dbReference>
<dbReference type="STRING" id="32264.T1KZU8"/>
<reference evidence="20" key="1">
    <citation type="submission" date="2011-08" db="EMBL/GenBank/DDBJ databases">
        <authorList>
            <person name="Rombauts S."/>
        </authorList>
    </citation>
    <scope>NUCLEOTIDE SEQUENCE</scope>
    <source>
        <strain evidence="20">London</strain>
    </source>
</reference>
<dbReference type="GO" id="GO:0044205">
    <property type="term" value="P:'de novo' UMP biosynthetic process"/>
    <property type="evidence" value="ECO:0007669"/>
    <property type="project" value="UniProtKB-UniPathway"/>
</dbReference>
<dbReference type="PANTHER" id="PTHR48109:SF4">
    <property type="entry name" value="DIHYDROOROTATE DEHYDROGENASE (QUINONE), MITOCHONDRIAL"/>
    <property type="match status" value="1"/>
</dbReference>
<dbReference type="CDD" id="cd04738">
    <property type="entry name" value="DHOD_2_like"/>
    <property type="match status" value="1"/>
</dbReference>
<dbReference type="InterPro" id="IPR050074">
    <property type="entry name" value="DHO_dehydrogenase"/>
</dbReference>
<keyword evidence="11 16" id="KW-1133">Transmembrane helix</keyword>
<evidence type="ECO:0000256" key="8">
    <source>
        <dbReference type="ARBA" id="ARBA00022692"/>
    </source>
</evidence>
<evidence type="ECO:0000256" key="13">
    <source>
        <dbReference type="ARBA" id="ARBA00023128"/>
    </source>
</evidence>
<name>T1KZU8_TETUR</name>
<dbReference type="HOGENOM" id="CLU_013640_0_0_1"/>
<dbReference type="PROSITE" id="PS00911">
    <property type="entry name" value="DHODEHASE_1"/>
    <property type="match status" value="1"/>
</dbReference>
<dbReference type="Proteomes" id="UP000015104">
    <property type="component" value="Unassembled WGS sequence"/>
</dbReference>
<dbReference type="FunFam" id="3.20.20.70:FF:000066">
    <property type="entry name" value="Dihydroorotate dehydrogenase (quinone), mitochondrial"/>
    <property type="match status" value="1"/>
</dbReference>
<accession>T1KZU8</accession>
<dbReference type="InterPro" id="IPR001295">
    <property type="entry name" value="Dihydroorotate_DH_CS"/>
</dbReference>
<dbReference type="AlphaFoldDB" id="T1KZU8"/>
<keyword evidence="7 16" id="KW-0288">FMN</keyword>
<dbReference type="PANTHER" id="PTHR48109">
    <property type="entry name" value="DIHYDROOROTATE DEHYDROGENASE (QUINONE), MITOCHONDRIAL-RELATED"/>
    <property type="match status" value="1"/>
</dbReference>
<evidence type="ECO:0000256" key="6">
    <source>
        <dbReference type="ARBA" id="ARBA00022630"/>
    </source>
</evidence>
<comment type="pathway">
    <text evidence="2 16">Pyrimidine metabolism; UMP biosynthesis via de novo pathway; orotate from (S)-dihydroorotate (quinone route): step 1/1.</text>
</comment>
<keyword evidence="9 16" id="KW-0999">Mitochondrion inner membrane</keyword>
<comment type="similarity">
    <text evidence="3 16">Belongs to the dihydroorotate dehydrogenase family. Type 2 subfamily.</text>
</comment>
<evidence type="ECO:0000259" key="18">
    <source>
        <dbReference type="Pfam" id="PF01180"/>
    </source>
</evidence>
<dbReference type="Pfam" id="PF01180">
    <property type="entry name" value="DHO_dh"/>
    <property type="match status" value="1"/>
</dbReference>
<evidence type="ECO:0000256" key="14">
    <source>
        <dbReference type="ARBA" id="ARBA00023136"/>
    </source>
</evidence>
<comment type="catalytic activity">
    <reaction evidence="15 16">
        <text>(S)-dihydroorotate + a quinone = orotate + a quinol</text>
        <dbReference type="Rhea" id="RHEA:30187"/>
        <dbReference type="ChEBI" id="CHEBI:24646"/>
        <dbReference type="ChEBI" id="CHEBI:30839"/>
        <dbReference type="ChEBI" id="CHEBI:30864"/>
        <dbReference type="ChEBI" id="CHEBI:132124"/>
        <dbReference type="EC" id="1.3.5.2"/>
    </reaction>
</comment>
<gene>
    <name evidence="19" type="primary">107368935</name>
</gene>
<dbReference type="Gene3D" id="3.20.20.70">
    <property type="entry name" value="Aldolase class I"/>
    <property type="match status" value="1"/>
</dbReference>
<dbReference type="KEGG" id="tut:107368935"/>
<evidence type="ECO:0000256" key="9">
    <source>
        <dbReference type="ARBA" id="ARBA00022792"/>
    </source>
</evidence>
<reference evidence="19" key="2">
    <citation type="submission" date="2015-06" db="UniProtKB">
        <authorList>
            <consortium name="EnsemblMetazoa"/>
        </authorList>
    </citation>
    <scope>IDENTIFICATION</scope>
</reference>
<protein>
    <recommendedName>
        <fullName evidence="5 16">Dihydroorotate dehydrogenase (quinone), mitochondrial</fullName>
        <shortName evidence="16">DHOdehase</shortName>
        <ecNumber evidence="4 16">1.3.5.2</ecNumber>
    </recommendedName>
</protein>
<dbReference type="UniPathway" id="UPA00070">
    <property type="reaction ID" value="UER00946"/>
</dbReference>
<dbReference type="GO" id="GO:0006207">
    <property type="term" value="P:'de novo' pyrimidine nucleobase biosynthetic process"/>
    <property type="evidence" value="ECO:0007669"/>
    <property type="project" value="InterPro"/>
</dbReference>
<evidence type="ECO:0000256" key="1">
    <source>
        <dbReference type="ARBA" id="ARBA00004434"/>
    </source>
</evidence>